<dbReference type="HOGENOM" id="CLU_013985_5_3_1"/>
<keyword evidence="1" id="KW-0808">Transferase</keyword>
<dbReference type="GeneID" id="19882649"/>
<evidence type="ECO:0000256" key="1">
    <source>
        <dbReference type="ARBA" id="ARBA00022679"/>
    </source>
</evidence>
<sequence length="150" mass="17610">VTAVEFKEISTHEEKTEFKNMNRAIFPVVYDDEFYDTMLFRSSYHAALVYCNNQIVGTLSFEVKNRAVYVFTFGLLQRFRGIGLGEKIWTKVEDIFKTTFQCCRILLHTQTSNLKAVDFYKKHGFIIKETVSEYYEGLPCNAAYLFEKYV</sequence>
<keyword evidence="2" id="KW-0012">Acyltransferase</keyword>
<dbReference type="Proteomes" id="UP000011082">
    <property type="component" value="Unassembled WGS sequence"/>
</dbReference>
<dbReference type="InParanoid" id="L2GL76"/>
<dbReference type="PANTHER" id="PTHR42919">
    <property type="entry name" value="N-ALPHA-ACETYLTRANSFERASE"/>
    <property type="match status" value="1"/>
</dbReference>
<dbReference type="OrthoDB" id="47374at2759"/>
<dbReference type="SUPFAM" id="SSF55729">
    <property type="entry name" value="Acyl-CoA N-acyltransferases (Nat)"/>
    <property type="match status" value="1"/>
</dbReference>
<keyword evidence="5" id="KW-1185">Reference proteome</keyword>
<gene>
    <name evidence="4" type="ORF">VICG_01939</name>
</gene>
<dbReference type="InterPro" id="IPR000182">
    <property type="entry name" value="GNAT_dom"/>
</dbReference>
<reference evidence="5" key="1">
    <citation type="submission" date="2011-05" db="EMBL/GenBank/DDBJ databases">
        <title>The genome sequence of Vittaforma corneae strain ATCC 50505.</title>
        <authorList>
            <consortium name="The Broad Institute Genome Sequencing Platform"/>
            <person name="Cuomo C."/>
            <person name="Didier E."/>
            <person name="Bowers L."/>
            <person name="Young S.K."/>
            <person name="Zeng Q."/>
            <person name="Gargeya S."/>
            <person name="Fitzgerald M."/>
            <person name="Haas B."/>
            <person name="Abouelleil A."/>
            <person name="Alvarado L."/>
            <person name="Arachchi H.M."/>
            <person name="Berlin A."/>
            <person name="Chapman S.B."/>
            <person name="Gearin G."/>
            <person name="Goldberg J."/>
            <person name="Griggs A."/>
            <person name="Gujja S."/>
            <person name="Hansen M."/>
            <person name="Heiman D."/>
            <person name="Howarth C."/>
            <person name="Larimer J."/>
            <person name="Lui A."/>
            <person name="MacDonald P.J.P."/>
            <person name="McCowen C."/>
            <person name="Montmayeur A."/>
            <person name="Murphy C."/>
            <person name="Neiman D."/>
            <person name="Pearson M."/>
            <person name="Priest M."/>
            <person name="Roberts A."/>
            <person name="Saif S."/>
            <person name="Shea T."/>
            <person name="Sisk P."/>
            <person name="Stolte C."/>
            <person name="Sykes S."/>
            <person name="Wortman J."/>
            <person name="Nusbaum C."/>
            <person name="Birren B."/>
        </authorList>
    </citation>
    <scope>NUCLEOTIDE SEQUENCE [LARGE SCALE GENOMIC DNA]</scope>
    <source>
        <strain evidence="5">ATCC 50505</strain>
    </source>
</reference>
<protein>
    <recommendedName>
        <fullName evidence="3">N-acetyltransferase domain-containing protein</fullName>
    </recommendedName>
</protein>
<dbReference type="PROSITE" id="PS51186">
    <property type="entry name" value="GNAT"/>
    <property type="match status" value="1"/>
</dbReference>
<feature type="domain" description="N-acetyltransferase" evidence="3">
    <location>
        <begin position="4"/>
        <end position="150"/>
    </location>
</feature>
<dbReference type="GO" id="GO:0016747">
    <property type="term" value="F:acyltransferase activity, transferring groups other than amino-acyl groups"/>
    <property type="evidence" value="ECO:0007669"/>
    <property type="project" value="InterPro"/>
</dbReference>
<dbReference type="Pfam" id="PF00583">
    <property type="entry name" value="Acetyltransf_1"/>
    <property type="match status" value="1"/>
</dbReference>
<proteinExistence type="predicted"/>
<feature type="non-terminal residue" evidence="4">
    <location>
        <position position="1"/>
    </location>
</feature>
<dbReference type="PANTHER" id="PTHR42919:SF8">
    <property type="entry name" value="N-ALPHA-ACETYLTRANSFERASE 50"/>
    <property type="match status" value="1"/>
</dbReference>
<dbReference type="Gene3D" id="3.40.630.30">
    <property type="match status" value="1"/>
</dbReference>
<dbReference type="EMBL" id="JH370151">
    <property type="protein sequence ID" value="ELA41057.1"/>
    <property type="molecule type" value="Genomic_DNA"/>
</dbReference>
<dbReference type="GO" id="GO:0031415">
    <property type="term" value="C:NatA complex"/>
    <property type="evidence" value="ECO:0007669"/>
    <property type="project" value="TreeGrafter"/>
</dbReference>
<evidence type="ECO:0000256" key="2">
    <source>
        <dbReference type="ARBA" id="ARBA00023315"/>
    </source>
</evidence>
<name>L2GL76_VITCO</name>
<accession>L2GL76</accession>
<dbReference type="RefSeq" id="XP_007605384.1">
    <property type="nucleotide sequence ID" value="XM_007605322.1"/>
</dbReference>
<dbReference type="AlphaFoldDB" id="L2GL76"/>
<evidence type="ECO:0000313" key="5">
    <source>
        <dbReference type="Proteomes" id="UP000011082"/>
    </source>
</evidence>
<dbReference type="CDD" id="cd04301">
    <property type="entry name" value="NAT_SF"/>
    <property type="match status" value="1"/>
</dbReference>
<dbReference type="VEuPathDB" id="MicrosporidiaDB:VICG_01939"/>
<dbReference type="InterPro" id="IPR051556">
    <property type="entry name" value="N-term/lysine_N-AcTrnsfr"/>
</dbReference>
<dbReference type="STRING" id="993615.L2GL76"/>
<dbReference type="InterPro" id="IPR016181">
    <property type="entry name" value="Acyl_CoA_acyltransferase"/>
</dbReference>
<organism evidence="4 5">
    <name type="scientific">Vittaforma corneae (strain ATCC 50505)</name>
    <name type="common">Microsporidian parasite</name>
    <name type="synonym">Nosema corneum</name>
    <dbReference type="NCBI Taxonomy" id="993615"/>
    <lineage>
        <taxon>Eukaryota</taxon>
        <taxon>Fungi</taxon>
        <taxon>Fungi incertae sedis</taxon>
        <taxon>Microsporidia</taxon>
        <taxon>Nosematidae</taxon>
        <taxon>Vittaforma</taxon>
    </lineage>
</organism>
<dbReference type="OMA" id="EYAGAIC"/>
<dbReference type="GO" id="GO:0007064">
    <property type="term" value="P:mitotic sister chromatid cohesion"/>
    <property type="evidence" value="ECO:0007669"/>
    <property type="project" value="TreeGrafter"/>
</dbReference>
<evidence type="ECO:0000259" key="3">
    <source>
        <dbReference type="PROSITE" id="PS51186"/>
    </source>
</evidence>
<evidence type="ECO:0000313" key="4">
    <source>
        <dbReference type="EMBL" id="ELA41057.1"/>
    </source>
</evidence>